<proteinExistence type="predicted"/>
<dbReference type="Proteomes" id="UP000615234">
    <property type="component" value="Unassembled WGS sequence"/>
</dbReference>
<accession>A0A8I0DUJ8</accession>
<reference evidence="1 2" key="1">
    <citation type="submission" date="2020-08" db="EMBL/GenBank/DDBJ databases">
        <title>Genome public.</title>
        <authorList>
            <person name="Liu C."/>
            <person name="Sun Q."/>
        </authorList>
    </citation>
    <scope>NUCLEOTIDE SEQUENCE [LARGE SCALE GENOMIC DNA]</scope>
    <source>
        <strain evidence="1 2">NSJ-10</strain>
    </source>
</reference>
<dbReference type="AlphaFoldDB" id="A0A8I0DUJ8"/>
<organism evidence="1 2">
    <name type="scientific">Coprococcus hominis</name>
    <name type="common">ex Liu et al. 2022</name>
    <dbReference type="NCBI Taxonomy" id="2763039"/>
    <lineage>
        <taxon>Bacteria</taxon>
        <taxon>Bacillati</taxon>
        <taxon>Bacillota</taxon>
        <taxon>Clostridia</taxon>
        <taxon>Lachnospirales</taxon>
        <taxon>Lachnospiraceae</taxon>
        <taxon>Coprococcus</taxon>
    </lineage>
</organism>
<evidence type="ECO:0000313" key="1">
    <source>
        <dbReference type="EMBL" id="MBC5663549.1"/>
    </source>
</evidence>
<name>A0A8I0DUJ8_9FIRM</name>
<dbReference type="RefSeq" id="WP_186847898.1">
    <property type="nucleotide sequence ID" value="NZ_JACOOX010000006.1"/>
</dbReference>
<comment type="caution">
    <text evidence="1">The sequence shown here is derived from an EMBL/GenBank/DDBJ whole genome shotgun (WGS) entry which is preliminary data.</text>
</comment>
<sequence length="92" mass="10409">MYEYMYDSKKVITMFSEALRMLDENTVHYMIDELQKERDDAVAALSEKDSVISEKNAALSEKDTEIATVLSEKNSMLSEIAAIKAQLAVLNK</sequence>
<dbReference type="EMBL" id="JACOOX010000006">
    <property type="protein sequence ID" value="MBC5663549.1"/>
    <property type="molecule type" value="Genomic_DNA"/>
</dbReference>
<gene>
    <name evidence="1" type="ORF">H8S09_11825</name>
</gene>
<evidence type="ECO:0000313" key="2">
    <source>
        <dbReference type="Proteomes" id="UP000615234"/>
    </source>
</evidence>
<keyword evidence="2" id="KW-1185">Reference proteome</keyword>
<protein>
    <submittedName>
        <fullName evidence="1">Uncharacterized protein</fullName>
    </submittedName>
</protein>